<feature type="compositionally biased region" description="Acidic residues" evidence="1">
    <location>
        <begin position="1"/>
        <end position="10"/>
    </location>
</feature>
<dbReference type="Pfam" id="PF01476">
    <property type="entry name" value="LysM"/>
    <property type="match status" value="1"/>
</dbReference>
<dbReference type="SUPFAM" id="SSF54106">
    <property type="entry name" value="LysM domain"/>
    <property type="match status" value="1"/>
</dbReference>
<feature type="domain" description="LysM" evidence="2">
    <location>
        <begin position="117"/>
        <end position="161"/>
    </location>
</feature>
<keyword evidence="4" id="KW-1185">Reference proteome</keyword>
<feature type="region of interest" description="Disordered" evidence="1">
    <location>
        <begin position="1"/>
        <end position="116"/>
    </location>
</feature>
<dbReference type="AlphaFoldDB" id="A0A0C9TVK9"/>
<feature type="compositionally biased region" description="Polar residues" evidence="1">
    <location>
        <begin position="13"/>
        <end position="23"/>
    </location>
</feature>
<dbReference type="Gene3D" id="3.10.350.10">
    <property type="entry name" value="LysM domain"/>
    <property type="match status" value="1"/>
</dbReference>
<feature type="compositionally biased region" description="Polar residues" evidence="1">
    <location>
        <begin position="242"/>
        <end position="257"/>
    </location>
</feature>
<dbReference type="OrthoDB" id="2107166at2759"/>
<feature type="compositionally biased region" description="Polar residues" evidence="1">
    <location>
        <begin position="59"/>
        <end position="71"/>
    </location>
</feature>
<dbReference type="HOGENOM" id="CLU_760882_0_0_1"/>
<evidence type="ECO:0000313" key="4">
    <source>
        <dbReference type="Proteomes" id="UP000053647"/>
    </source>
</evidence>
<name>A0A0C9TVK9_PAXIN</name>
<sequence>MLQLEWDELPITDNFTTNPSSQDGGVRSDAPEDDTLINLAVESSARHPLRSPSIPRGSCFSTRTITPSETVTGAEGETRPRLTRLLKGLSDDNVAGSNGPGDTTAPSDEPEPGSDIIVHEVGPTDSLAGVALRYGTSIAALRRANQLWPSDPIHLRTELIIPRGNTLRVRSSTPGSRKAHTVYSSDDAPLSRSSSDVLVSTLIATRSAILSVFPARMSLESLSSRTSVSEDHELHVVRTAPPSVTSSDESHNTLGTHQTHEATDTTSSHAQYKTSIIPPFPHLPCAPNDDYTRSDLNYTSLISNSCPPSAVCVPVRTLQLEPEPGMELPIRGPRD</sequence>
<feature type="region of interest" description="Disordered" evidence="1">
    <location>
        <begin position="241"/>
        <end position="270"/>
    </location>
</feature>
<proteinExistence type="predicted"/>
<reference evidence="3 4" key="1">
    <citation type="submission" date="2014-06" db="EMBL/GenBank/DDBJ databases">
        <authorList>
            <consortium name="DOE Joint Genome Institute"/>
            <person name="Kuo A."/>
            <person name="Kohler A."/>
            <person name="Nagy L.G."/>
            <person name="Floudas D."/>
            <person name="Copeland A."/>
            <person name="Barry K.W."/>
            <person name="Cichocki N."/>
            <person name="Veneault-Fourrey C."/>
            <person name="LaButti K."/>
            <person name="Lindquist E.A."/>
            <person name="Lipzen A."/>
            <person name="Lundell T."/>
            <person name="Morin E."/>
            <person name="Murat C."/>
            <person name="Sun H."/>
            <person name="Tunlid A."/>
            <person name="Henrissat B."/>
            <person name="Grigoriev I.V."/>
            <person name="Hibbett D.S."/>
            <person name="Martin F."/>
            <person name="Nordberg H.P."/>
            <person name="Cantor M.N."/>
            <person name="Hua S.X."/>
        </authorList>
    </citation>
    <scope>NUCLEOTIDE SEQUENCE [LARGE SCALE GENOMIC DNA]</scope>
    <source>
        <strain evidence="3 4">ATCC 200175</strain>
    </source>
</reference>
<dbReference type="EMBL" id="KN819373">
    <property type="protein sequence ID" value="KIJ11752.1"/>
    <property type="molecule type" value="Genomic_DNA"/>
</dbReference>
<dbReference type="PANTHER" id="PTHR20932:SF8">
    <property type="entry name" value="LD22649P"/>
    <property type="match status" value="1"/>
</dbReference>
<dbReference type="PANTHER" id="PTHR20932">
    <property type="entry name" value="LYSM AND PUTATIVE PEPTIDOGLYCAN-BINDING DOMAIN-CONTAINING PROTEIN"/>
    <property type="match status" value="1"/>
</dbReference>
<protein>
    <submittedName>
        <fullName evidence="3">Carbohydrate-binding module family 50 protein</fullName>
    </submittedName>
</protein>
<evidence type="ECO:0000259" key="2">
    <source>
        <dbReference type="PROSITE" id="PS51782"/>
    </source>
</evidence>
<dbReference type="PROSITE" id="PS51782">
    <property type="entry name" value="LYSM"/>
    <property type="match status" value="1"/>
</dbReference>
<dbReference type="InterPro" id="IPR018392">
    <property type="entry name" value="LysM"/>
</dbReference>
<dbReference type="InterPro" id="IPR045030">
    <property type="entry name" value="LYSM1-4"/>
</dbReference>
<gene>
    <name evidence="3" type="ORF">PAXINDRAFT_157168</name>
</gene>
<dbReference type="InterPro" id="IPR036779">
    <property type="entry name" value="LysM_dom_sf"/>
</dbReference>
<dbReference type="SMART" id="SM00257">
    <property type="entry name" value="LysM"/>
    <property type="match status" value="1"/>
</dbReference>
<dbReference type="CDD" id="cd00118">
    <property type="entry name" value="LysM"/>
    <property type="match status" value="1"/>
</dbReference>
<accession>A0A0C9TVK9</accession>
<organism evidence="3 4">
    <name type="scientific">Paxillus involutus ATCC 200175</name>
    <dbReference type="NCBI Taxonomy" id="664439"/>
    <lineage>
        <taxon>Eukaryota</taxon>
        <taxon>Fungi</taxon>
        <taxon>Dikarya</taxon>
        <taxon>Basidiomycota</taxon>
        <taxon>Agaricomycotina</taxon>
        <taxon>Agaricomycetes</taxon>
        <taxon>Agaricomycetidae</taxon>
        <taxon>Boletales</taxon>
        <taxon>Paxilineae</taxon>
        <taxon>Paxillaceae</taxon>
        <taxon>Paxillus</taxon>
    </lineage>
</organism>
<evidence type="ECO:0000256" key="1">
    <source>
        <dbReference type="SAM" id="MobiDB-lite"/>
    </source>
</evidence>
<feature type="region of interest" description="Disordered" evidence="1">
    <location>
        <begin position="169"/>
        <end position="190"/>
    </location>
</feature>
<evidence type="ECO:0000313" key="3">
    <source>
        <dbReference type="EMBL" id="KIJ11752.1"/>
    </source>
</evidence>
<reference evidence="4" key="2">
    <citation type="submission" date="2015-01" db="EMBL/GenBank/DDBJ databases">
        <title>Evolutionary Origins and Diversification of the Mycorrhizal Mutualists.</title>
        <authorList>
            <consortium name="DOE Joint Genome Institute"/>
            <consortium name="Mycorrhizal Genomics Consortium"/>
            <person name="Kohler A."/>
            <person name="Kuo A."/>
            <person name="Nagy L.G."/>
            <person name="Floudas D."/>
            <person name="Copeland A."/>
            <person name="Barry K.W."/>
            <person name="Cichocki N."/>
            <person name="Veneault-Fourrey C."/>
            <person name="LaButti K."/>
            <person name="Lindquist E.A."/>
            <person name="Lipzen A."/>
            <person name="Lundell T."/>
            <person name="Morin E."/>
            <person name="Murat C."/>
            <person name="Riley R."/>
            <person name="Ohm R."/>
            <person name="Sun H."/>
            <person name="Tunlid A."/>
            <person name="Henrissat B."/>
            <person name="Grigoriev I.V."/>
            <person name="Hibbett D.S."/>
            <person name="Martin F."/>
        </authorList>
    </citation>
    <scope>NUCLEOTIDE SEQUENCE [LARGE SCALE GENOMIC DNA]</scope>
    <source>
        <strain evidence="4">ATCC 200175</strain>
    </source>
</reference>
<dbReference type="Proteomes" id="UP000053647">
    <property type="component" value="Unassembled WGS sequence"/>
</dbReference>